<name>A0A1A3GY33_MYCMU</name>
<dbReference type="Proteomes" id="UP000093898">
    <property type="component" value="Unassembled WGS sequence"/>
</dbReference>
<reference evidence="1 2" key="1">
    <citation type="submission" date="2016-06" db="EMBL/GenBank/DDBJ databases">
        <authorList>
            <person name="Kjaerup R.B."/>
            <person name="Dalgaard T.S."/>
            <person name="Juul-Madsen H.R."/>
        </authorList>
    </citation>
    <scope>NUCLEOTIDE SEQUENCE [LARGE SCALE GENOMIC DNA]</scope>
    <source>
        <strain evidence="1 2">1127319.6</strain>
    </source>
</reference>
<dbReference type="AlphaFoldDB" id="A0A1A3GY33"/>
<comment type="caution">
    <text evidence="1">The sequence shown here is derived from an EMBL/GenBank/DDBJ whole genome shotgun (WGS) entry which is preliminary data.</text>
</comment>
<organism evidence="1 2">
    <name type="scientific">Mycolicibacterium mucogenicum</name>
    <name type="common">Mycobacterium mucogenicum</name>
    <dbReference type="NCBI Taxonomy" id="56689"/>
    <lineage>
        <taxon>Bacteria</taxon>
        <taxon>Bacillati</taxon>
        <taxon>Actinomycetota</taxon>
        <taxon>Actinomycetes</taxon>
        <taxon>Mycobacteriales</taxon>
        <taxon>Mycobacteriaceae</taxon>
        <taxon>Mycolicibacterium</taxon>
    </lineage>
</organism>
<dbReference type="RefSeq" id="WP_064982396.1">
    <property type="nucleotide sequence ID" value="NZ_LZLC01000160.1"/>
</dbReference>
<accession>A0A1A3GY33</accession>
<sequence length="127" mass="14339">MDELFADLNAAAINYRLYEDVCYATRLLAAAEALLDEYDLRREEARGREKVYAEWLRAIDYPRSTLLGPYQTVPEVFAGPKTLRKLDPVTKALFEGQPIDSISAPVDKPHHFGFPDGFADTTQLGLF</sequence>
<dbReference type="EMBL" id="LZLC01000160">
    <property type="protein sequence ID" value="OBJ40254.1"/>
    <property type="molecule type" value="Genomic_DNA"/>
</dbReference>
<evidence type="ECO:0000313" key="2">
    <source>
        <dbReference type="Proteomes" id="UP000093898"/>
    </source>
</evidence>
<gene>
    <name evidence="1" type="ORF">A5630_25220</name>
</gene>
<protein>
    <submittedName>
        <fullName evidence="1">Uncharacterized protein</fullName>
    </submittedName>
</protein>
<proteinExistence type="predicted"/>
<evidence type="ECO:0000313" key="1">
    <source>
        <dbReference type="EMBL" id="OBJ40254.1"/>
    </source>
</evidence>